<keyword evidence="1" id="KW-0175">Coiled coil</keyword>
<dbReference type="RefSeq" id="XP_068348577.1">
    <property type="nucleotide sequence ID" value="XM_068512062.1"/>
</dbReference>
<dbReference type="GeneID" id="94846766"/>
<dbReference type="Proteomes" id="UP000179807">
    <property type="component" value="Unassembled WGS sequence"/>
</dbReference>
<organism evidence="2 3">
    <name type="scientific">Tritrichomonas foetus</name>
    <dbReference type="NCBI Taxonomy" id="1144522"/>
    <lineage>
        <taxon>Eukaryota</taxon>
        <taxon>Metamonada</taxon>
        <taxon>Parabasalia</taxon>
        <taxon>Tritrichomonadida</taxon>
        <taxon>Tritrichomonadidae</taxon>
        <taxon>Tritrichomonas</taxon>
    </lineage>
</organism>
<accession>A0A1J4J8H5</accession>
<comment type="caution">
    <text evidence="2">The sequence shown here is derived from an EMBL/GenBank/DDBJ whole genome shotgun (WGS) entry which is preliminary data.</text>
</comment>
<proteinExistence type="predicted"/>
<protein>
    <submittedName>
        <fullName evidence="2">Uncharacterized protein</fullName>
    </submittedName>
</protein>
<evidence type="ECO:0000313" key="2">
    <source>
        <dbReference type="EMBL" id="OHS95440.1"/>
    </source>
</evidence>
<gene>
    <name evidence="2" type="ORF">TRFO_38474</name>
</gene>
<dbReference type="EMBL" id="MLAK01001246">
    <property type="protein sequence ID" value="OHS95440.1"/>
    <property type="molecule type" value="Genomic_DNA"/>
</dbReference>
<evidence type="ECO:0000313" key="3">
    <source>
        <dbReference type="Proteomes" id="UP000179807"/>
    </source>
</evidence>
<name>A0A1J4J8H5_9EUKA</name>
<dbReference type="VEuPathDB" id="TrichDB:TRFO_38474"/>
<dbReference type="AlphaFoldDB" id="A0A1J4J8H5"/>
<sequence>MQKKKKTSFSYRRGVPLNPTKKKKAVEYFERAQEVSNQKKKNEDRISQLEKECSCFREEIEAGRRMIKLEKQKIENKKRNLTMHAKTPKRDRKSGHMFSRSYFDRNNEKCHSFDDQYYLNFRRMNDFHEFDDYDHYYESNKNRQNEKNRDLFNFERNTKNRFDYSENEFNRNNYGDNDIKKKKNSNQMNKNIKHNQKKKKNYFYDDNNSDYSSFKKKKTFYNSFSSNQFSKDEEASSAFYEKYVQEEIE</sequence>
<evidence type="ECO:0000256" key="1">
    <source>
        <dbReference type="SAM" id="Coils"/>
    </source>
</evidence>
<reference evidence="2" key="1">
    <citation type="submission" date="2016-10" db="EMBL/GenBank/DDBJ databases">
        <authorList>
            <person name="Benchimol M."/>
            <person name="Almeida L.G."/>
            <person name="Vasconcelos A.T."/>
            <person name="Perreira-Neves A."/>
            <person name="Rosa I.A."/>
            <person name="Tasca T."/>
            <person name="Bogo M.R."/>
            <person name="de Souza W."/>
        </authorList>
    </citation>
    <scope>NUCLEOTIDE SEQUENCE [LARGE SCALE GENOMIC DNA]</scope>
    <source>
        <strain evidence="2">K</strain>
    </source>
</reference>
<feature type="coiled-coil region" evidence="1">
    <location>
        <begin position="32"/>
        <end position="66"/>
    </location>
</feature>
<keyword evidence="3" id="KW-1185">Reference proteome</keyword>